<keyword evidence="2" id="KW-1185">Reference proteome</keyword>
<organism evidence="1 2">
    <name type="scientific">Byssochlamys spectabilis (strain No. 5 / NBRC 109023)</name>
    <name type="common">Paecilomyces variotii</name>
    <dbReference type="NCBI Taxonomy" id="1356009"/>
    <lineage>
        <taxon>Eukaryota</taxon>
        <taxon>Fungi</taxon>
        <taxon>Dikarya</taxon>
        <taxon>Ascomycota</taxon>
        <taxon>Pezizomycotina</taxon>
        <taxon>Eurotiomycetes</taxon>
        <taxon>Eurotiomycetidae</taxon>
        <taxon>Eurotiales</taxon>
        <taxon>Thermoascaceae</taxon>
        <taxon>Paecilomyces</taxon>
    </lineage>
</organism>
<proteinExistence type="predicted"/>
<comment type="caution">
    <text evidence="1">The sequence shown here is derived from an EMBL/GenBank/DDBJ whole genome shotgun (WGS) entry which is preliminary data.</text>
</comment>
<gene>
    <name evidence="1" type="ORF">PVAR5_6552</name>
</gene>
<dbReference type="HOGENOM" id="CLU_1320717_0_0_1"/>
<sequence length="208" mass="25174">MKVINKGTETVLNKAWDYCESPMHKDYGVFGHDVDRAIAGDYFWLHLDGWKTDMFCSERRRDFLSRWFDRDGNSEFETQIRRIVDRYPEIIETYDPEMKILEEMHMRLVTLYSYAKSEHGDGDLSNWEQELWKTAFKWGITKLNRDCIPKGNRDSKRLDLVYLKHTKKHAYLSTMIDIIIDWRQRKTDKPFWRYPSCEEYGVRRSYLS</sequence>
<dbReference type="EMBL" id="BAUL01000219">
    <property type="protein sequence ID" value="GAD97869.1"/>
    <property type="molecule type" value="Genomic_DNA"/>
</dbReference>
<accession>V5FJ89</accession>
<name>V5FJ89_BYSSN</name>
<evidence type="ECO:0000313" key="1">
    <source>
        <dbReference type="EMBL" id="GAD97869.1"/>
    </source>
</evidence>
<dbReference type="AlphaFoldDB" id="V5FJ89"/>
<dbReference type="Proteomes" id="UP000018001">
    <property type="component" value="Unassembled WGS sequence"/>
</dbReference>
<evidence type="ECO:0000313" key="2">
    <source>
        <dbReference type="Proteomes" id="UP000018001"/>
    </source>
</evidence>
<dbReference type="InParanoid" id="V5FJ89"/>
<protein>
    <submittedName>
        <fullName evidence="1">Uncharacterized protein</fullName>
    </submittedName>
</protein>
<reference evidence="2" key="1">
    <citation type="journal article" date="2014" name="Genome Announc.">
        <title>Draft genome sequence of the formaldehyde-resistant fungus Byssochlamys spectabilis No. 5 (anamorph Paecilomyces variotii No. 5) (NBRC109023).</title>
        <authorList>
            <person name="Oka T."/>
            <person name="Ekino K."/>
            <person name="Fukuda K."/>
            <person name="Nomura Y."/>
        </authorList>
    </citation>
    <scope>NUCLEOTIDE SEQUENCE [LARGE SCALE GENOMIC DNA]</scope>
    <source>
        <strain evidence="2">No. 5 / NBRC 109023</strain>
    </source>
</reference>